<evidence type="ECO:0000256" key="6">
    <source>
        <dbReference type="ARBA" id="ARBA00022676"/>
    </source>
</evidence>
<dbReference type="PANTHER" id="PTHR30372:SF4">
    <property type="entry name" value="LIPID-A-DISACCHARIDE SYNTHASE, MITOCHONDRIAL-RELATED"/>
    <property type="match status" value="1"/>
</dbReference>
<dbReference type="EMBL" id="CP042806">
    <property type="protein sequence ID" value="QEE31326.1"/>
    <property type="molecule type" value="Genomic_DNA"/>
</dbReference>
<organism evidence="10 11">
    <name type="scientific">Terriglobus albidus</name>
    <dbReference type="NCBI Taxonomy" id="1592106"/>
    <lineage>
        <taxon>Bacteria</taxon>
        <taxon>Pseudomonadati</taxon>
        <taxon>Acidobacteriota</taxon>
        <taxon>Terriglobia</taxon>
        <taxon>Terriglobales</taxon>
        <taxon>Acidobacteriaceae</taxon>
        <taxon>Terriglobus</taxon>
    </lineage>
</organism>
<keyword evidence="7" id="KW-0808">Transferase</keyword>
<dbReference type="Proteomes" id="UP000321820">
    <property type="component" value="Chromosome"/>
</dbReference>
<proteinExistence type="predicted"/>
<sequence>MPGSLRIKPNPTIFVSAGEASGDHYGAQLIAALKADLPQATFVGLGGLEMEAAGQQRVVRAEDVAHMGITEILRHIPKIYASYRRLIRAIRDRKPDVAVLIDFPDVNFRLAKELHRQGVPVVYFVSPQLWAWKKRRLRWVQERISKMMVIFPFEQPFYRARGVDAEFVGHPLAELPLPSSSREEFAAQHGLNPDRIWIALLPGSRRKEIQANLPNMLEAAKQLSLNPAVPPEMLEPRKESVVMATFHVTSPEGMLGRSCYEFLLPVASTLNPEVIREVITSLPQPTVRPVLVSDAREALHHATVGVVASGTATVQAAVIGNPFVVVYKVSPLTFRLAKKLVSYPPEIPAPLDKHGNLPIAMANLIAGRRIVPELLQENFTPEKLADLLRSWLADPAKLAAVRHDLHALRLQLEPGKPGETAISRVKAAVLQLLGETCV</sequence>
<dbReference type="SUPFAM" id="SSF53756">
    <property type="entry name" value="UDP-Glycosyltransferase/glycogen phosphorylase"/>
    <property type="match status" value="1"/>
</dbReference>
<dbReference type="InterPro" id="IPR003835">
    <property type="entry name" value="Glyco_trans_19"/>
</dbReference>
<evidence type="ECO:0000313" key="11">
    <source>
        <dbReference type="Proteomes" id="UP000321820"/>
    </source>
</evidence>
<dbReference type="AlphaFoldDB" id="A0A5B9EMM5"/>
<dbReference type="EC" id="2.4.1.182" evidence="2"/>
<dbReference type="GO" id="GO:0016020">
    <property type="term" value="C:membrane"/>
    <property type="evidence" value="ECO:0007669"/>
    <property type="project" value="GOC"/>
</dbReference>
<dbReference type="KEGG" id="talb:FTW19_12855"/>
<protein>
    <recommendedName>
        <fullName evidence="3">Lipid-A-disaccharide synthase</fullName>
        <ecNumber evidence="2">2.4.1.182</ecNumber>
    </recommendedName>
</protein>
<name>A0A5B9EMM5_9BACT</name>
<evidence type="ECO:0000256" key="1">
    <source>
        <dbReference type="ARBA" id="ARBA00002056"/>
    </source>
</evidence>
<evidence type="ECO:0000256" key="5">
    <source>
        <dbReference type="ARBA" id="ARBA00022556"/>
    </source>
</evidence>
<dbReference type="GO" id="GO:0009245">
    <property type="term" value="P:lipid A biosynthetic process"/>
    <property type="evidence" value="ECO:0007669"/>
    <property type="project" value="UniProtKB-KW"/>
</dbReference>
<keyword evidence="4" id="KW-0444">Lipid biosynthesis</keyword>
<evidence type="ECO:0000256" key="3">
    <source>
        <dbReference type="ARBA" id="ARBA00020902"/>
    </source>
</evidence>
<dbReference type="PANTHER" id="PTHR30372">
    <property type="entry name" value="LIPID-A-DISACCHARIDE SYNTHASE"/>
    <property type="match status" value="1"/>
</dbReference>
<keyword evidence="6" id="KW-0328">Glycosyltransferase</keyword>
<evidence type="ECO:0000256" key="7">
    <source>
        <dbReference type="ARBA" id="ARBA00022679"/>
    </source>
</evidence>
<evidence type="ECO:0000256" key="8">
    <source>
        <dbReference type="ARBA" id="ARBA00023098"/>
    </source>
</evidence>
<comment type="function">
    <text evidence="1">Condensation of UDP-2,3-diacylglucosamine and 2,3-diacylglucosamine-1-phosphate to form lipid A disaccharide, a precursor of lipid A, a phosphorylated glycolipid that anchors the lipopolysaccharide to the outer membrane of the cell.</text>
</comment>
<accession>A0A5B9EMM5</accession>
<evidence type="ECO:0000256" key="4">
    <source>
        <dbReference type="ARBA" id="ARBA00022516"/>
    </source>
</evidence>
<dbReference type="Pfam" id="PF02684">
    <property type="entry name" value="LpxB"/>
    <property type="match status" value="2"/>
</dbReference>
<reference evidence="10 11" key="1">
    <citation type="submission" date="2019-08" db="EMBL/GenBank/DDBJ databases">
        <title>Complete genome sequence of Terriglobus albidus strain ORNL.</title>
        <authorList>
            <person name="Podar M."/>
        </authorList>
    </citation>
    <scope>NUCLEOTIDE SEQUENCE [LARGE SCALE GENOMIC DNA]</scope>
    <source>
        <strain evidence="10 11">ORNL</strain>
    </source>
</reference>
<comment type="catalytic activity">
    <reaction evidence="9">
        <text>a lipid X + a UDP-2-N,3-O-bis[(3R)-3-hydroxyacyl]-alpha-D-glucosamine = a lipid A disaccharide + UDP + H(+)</text>
        <dbReference type="Rhea" id="RHEA:67828"/>
        <dbReference type="ChEBI" id="CHEBI:15378"/>
        <dbReference type="ChEBI" id="CHEBI:58223"/>
        <dbReference type="ChEBI" id="CHEBI:137748"/>
        <dbReference type="ChEBI" id="CHEBI:176338"/>
        <dbReference type="ChEBI" id="CHEBI:176343"/>
        <dbReference type="EC" id="2.4.1.182"/>
    </reaction>
</comment>
<evidence type="ECO:0000256" key="2">
    <source>
        <dbReference type="ARBA" id="ARBA00012687"/>
    </source>
</evidence>
<evidence type="ECO:0000313" key="10">
    <source>
        <dbReference type="EMBL" id="QEE31326.1"/>
    </source>
</evidence>
<dbReference type="GO" id="GO:0005543">
    <property type="term" value="F:phospholipid binding"/>
    <property type="evidence" value="ECO:0007669"/>
    <property type="project" value="TreeGrafter"/>
</dbReference>
<dbReference type="GO" id="GO:0008915">
    <property type="term" value="F:lipid-A-disaccharide synthase activity"/>
    <property type="evidence" value="ECO:0007669"/>
    <property type="project" value="UniProtKB-EC"/>
</dbReference>
<gene>
    <name evidence="10" type="ORF">FTW19_12855</name>
</gene>
<keyword evidence="8" id="KW-0443">Lipid metabolism</keyword>
<evidence type="ECO:0000256" key="9">
    <source>
        <dbReference type="ARBA" id="ARBA00048975"/>
    </source>
</evidence>
<keyword evidence="11" id="KW-1185">Reference proteome</keyword>
<keyword evidence="5" id="KW-0441">Lipid A biosynthesis</keyword>
<dbReference type="OrthoDB" id="9801642at2"/>